<gene>
    <name evidence="2" type="ORF">Hyperionvirus29_32</name>
</gene>
<proteinExistence type="predicted"/>
<evidence type="ECO:0000313" key="2">
    <source>
        <dbReference type="EMBL" id="AYV84579.1"/>
    </source>
</evidence>
<accession>A0A3G5AGQ5</accession>
<organism evidence="2">
    <name type="scientific">Hyperionvirus sp</name>
    <dbReference type="NCBI Taxonomy" id="2487770"/>
    <lineage>
        <taxon>Viruses</taxon>
        <taxon>Varidnaviria</taxon>
        <taxon>Bamfordvirae</taxon>
        <taxon>Nucleocytoviricota</taxon>
        <taxon>Megaviricetes</taxon>
        <taxon>Imitervirales</taxon>
        <taxon>Mimiviridae</taxon>
        <taxon>Klosneuvirinae</taxon>
    </lineage>
</organism>
<sequence>MNHPFVINLIHINSSLIVFFDYIGTFIFNIYSKHNDFILSLCFIIRKCEQHTGCRLILQKKKQTFIIIKGASPDPEKYVLILYSYIESYFGFKLMV</sequence>
<keyword evidence="1" id="KW-0812">Transmembrane</keyword>
<dbReference type="EMBL" id="MK072411">
    <property type="protein sequence ID" value="AYV84579.1"/>
    <property type="molecule type" value="Genomic_DNA"/>
</dbReference>
<name>A0A3G5AGQ5_9VIRU</name>
<keyword evidence="1" id="KW-1133">Transmembrane helix</keyword>
<reference evidence="2" key="1">
    <citation type="submission" date="2018-10" db="EMBL/GenBank/DDBJ databases">
        <title>Hidden diversity of soil giant viruses.</title>
        <authorList>
            <person name="Schulz F."/>
            <person name="Alteio L."/>
            <person name="Goudeau D."/>
            <person name="Ryan E.M."/>
            <person name="Malmstrom R.R."/>
            <person name="Blanchard J."/>
            <person name="Woyke T."/>
        </authorList>
    </citation>
    <scope>NUCLEOTIDE SEQUENCE</scope>
    <source>
        <strain evidence="2">HYV1</strain>
    </source>
</reference>
<keyword evidence="1" id="KW-0472">Membrane</keyword>
<protein>
    <submittedName>
        <fullName evidence="2">Uncharacterized protein</fullName>
    </submittedName>
</protein>
<evidence type="ECO:0000256" key="1">
    <source>
        <dbReference type="SAM" id="Phobius"/>
    </source>
</evidence>
<feature type="transmembrane region" description="Helical" evidence="1">
    <location>
        <begin position="6"/>
        <end position="31"/>
    </location>
</feature>